<evidence type="ECO:0000313" key="1">
    <source>
        <dbReference type="EMBL" id="KKN94433.1"/>
    </source>
</evidence>
<dbReference type="Gene3D" id="1.10.1660.10">
    <property type="match status" value="1"/>
</dbReference>
<accession>A0A0F9XQ02</accession>
<proteinExistence type="predicted"/>
<name>A0A0F9XQ02_9ZZZZ</name>
<organism evidence="1">
    <name type="scientific">marine sediment metagenome</name>
    <dbReference type="NCBI Taxonomy" id="412755"/>
    <lineage>
        <taxon>unclassified sequences</taxon>
        <taxon>metagenomes</taxon>
        <taxon>ecological metagenomes</taxon>
    </lineage>
</organism>
<sequence>MANRSPDQEILVTKQIAYELGVSPDTVRRMFRNGNLGPDARKWNGRNSPIRMPRKAINRLKGEE</sequence>
<gene>
    <name evidence="1" type="ORF">LCGC14_0187800</name>
</gene>
<evidence type="ECO:0008006" key="2">
    <source>
        <dbReference type="Google" id="ProtNLM"/>
    </source>
</evidence>
<protein>
    <recommendedName>
        <fullName evidence="2">Helix-turn-helix domain-containing protein</fullName>
    </recommendedName>
</protein>
<reference evidence="1" key="1">
    <citation type="journal article" date="2015" name="Nature">
        <title>Complex archaea that bridge the gap between prokaryotes and eukaryotes.</title>
        <authorList>
            <person name="Spang A."/>
            <person name="Saw J.H."/>
            <person name="Jorgensen S.L."/>
            <person name="Zaremba-Niedzwiedzka K."/>
            <person name="Martijn J."/>
            <person name="Lind A.E."/>
            <person name="van Eijk R."/>
            <person name="Schleper C."/>
            <person name="Guy L."/>
            <person name="Ettema T.J."/>
        </authorList>
    </citation>
    <scope>NUCLEOTIDE SEQUENCE</scope>
</reference>
<dbReference type="EMBL" id="LAZR01000078">
    <property type="protein sequence ID" value="KKN94433.1"/>
    <property type="molecule type" value="Genomic_DNA"/>
</dbReference>
<comment type="caution">
    <text evidence="1">The sequence shown here is derived from an EMBL/GenBank/DDBJ whole genome shotgun (WGS) entry which is preliminary data.</text>
</comment>
<dbReference type="AlphaFoldDB" id="A0A0F9XQ02"/>